<comment type="caution">
    <text evidence="2">The sequence shown here is derived from an EMBL/GenBank/DDBJ whole genome shotgun (WGS) entry which is preliminary data.</text>
</comment>
<keyword evidence="1" id="KW-1133">Transmembrane helix</keyword>
<feature type="transmembrane region" description="Helical" evidence="1">
    <location>
        <begin position="112"/>
        <end position="134"/>
    </location>
</feature>
<evidence type="ECO:0000313" key="2">
    <source>
        <dbReference type="EMBL" id="MCM8557106.1"/>
    </source>
</evidence>
<keyword evidence="3" id="KW-1185">Reference proteome</keyword>
<keyword evidence="1" id="KW-0812">Transmembrane</keyword>
<gene>
    <name evidence="2" type="ORF">NDO55_04655</name>
</gene>
<evidence type="ECO:0000256" key="1">
    <source>
        <dbReference type="SAM" id="Phobius"/>
    </source>
</evidence>
<dbReference type="InterPro" id="IPR025461">
    <property type="entry name" value="ABA4-like"/>
</dbReference>
<organism evidence="2 3">
    <name type="scientific">Sphingomicrobium sediminis</name>
    <dbReference type="NCBI Taxonomy" id="2950949"/>
    <lineage>
        <taxon>Bacteria</taxon>
        <taxon>Pseudomonadati</taxon>
        <taxon>Pseudomonadota</taxon>
        <taxon>Alphaproteobacteria</taxon>
        <taxon>Sphingomonadales</taxon>
        <taxon>Sphingomonadaceae</taxon>
        <taxon>Sphingomicrobium</taxon>
    </lineage>
</organism>
<keyword evidence="1" id="KW-0472">Membrane</keyword>
<evidence type="ECO:0000313" key="3">
    <source>
        <dbReference type="Proteomes" id="UP001155128"/>
    </source>
</evidence>
<feature type="transmembrane region" description="Helical" evidence="1">
    <location>
        <begin position="33"/>
        <end position="55"/>
    </location>
</feature>
<proteinExistence type="predicted"/>
<accession>A0A9X2EGS2</accession>
<sequence>MDWGNLFTIANTAILLPWAALILAPRNGSVHALIFYLGVGLLALAYTVLFGTLIFSDDGVDWSEFGSLEGVMRLFDSEPGVLLGWIHYLAFDLFVGQWIAKDADHKMVSRLVQAPILLLTLMAGPFGLLVWMIVRERRARAMAGIKSRA</sequence>
<feature type="transmembrane region" description="Helical" evidence="1">
    <location>
        <begin position="6"/>
        <end position="24"/>
    </location>
</feature>
<dbReference type="Pfam" id="PF14108">
    <property type="entry name" value="ABA4-like"/>
    <property type="match status" value="1"/>
</dbReference>
<reference evidence="2" key="1">
    <citation type="submission" date="2022-06" db="EMBL/GenBank/DDBJ databases">
        <title>Sphingomicrobium sedimins sp. nov., a marine bacterium isolated from tidal flat.</title>
        <authorList>
            <person name="Kim C.-H."/>
            <person name="Yoo Y."/>
            <person name="Kim J.-J."/>
        </authorList>
    </citation>
    <scope>NUCLEOTIDE SEQUENCE</scope>
    <source>
        <strain evidence="2">GRR-S6-50</strain>
    </source>
</reference>
<protein>
    <submittedName>
        <fullName evidence="2">ABA4-like family protein</fullName>
    </submittedName>
</protein>
<dbReference type="AlphaFoldDB" id="A0A9X2EGS2"/>
<dbReference type="Proteomes" id="UP001155128">
    <property type="component" value="Unassembled WGS sequence"/>
</dbReference>
<name>A0A9X2EGS2_9SPHN</name>
<dbReference type="EMBL" id="JAMSHT010000001">
    <property type="protein sequence ID" value="MCM8557106.1"/>
    <property type="molecule type" value="Genomic_DNA"/>
</dbReference>